<dbReference type="RefSeq" id="WP_122199575.1">
    <property type="nucleotide sequence ID" value="NZ_RFFG01000148.1"/>
</dbReference>
<dbReference type="Gene3D" id="1.10.8.60">
    <property type="match status" value="2"/>
</dbReference>
<evidence type="ECO:0000256" key="3">
    <source>
        <dbReference type="ARBA" id="ARBA00022840"/>
    </source>
</evidence>
<dbReference type="Pfam" id="PF17866">
    <property type="entry name" value="AAA_lid_6"/>
    <property type="match status" value="2"/>
</dbReference>
<dbReference type="InterPro" id="IPR027417">
    <property type="entry name" value="P-loop_NTPase"/>
</dbReference>
<protein>
    <submittedName>
        <fullName evidence="6">AAA family ATPase</fullName>
    </submittedName>
</protein>
<dbReference type="GO" id="GO:0016887">
    <property type="term" value="F:ATP hydrolysis activity"/>
    <property type="evidence" value="ECO:0007669"/>
    <property type="project" value="InterPro"/>
</dbReference>
<dbReference type="SUPFAM" id="SSF52540">
    <property type="entry name" value="P-loop containing nucleoside triphosphate hydrolases"/>
    <property type="match status" value="2"/>
</dbReference>
<dbReference type="CDD" id="cd00009">
    <property type="entry name" value="AAA"/>
    <property type="match status" value="1"/>
</dbReference>
<evidence type="ECO:0000313" key="7">
    <source>
        <dbReference type="Proteomes" id="UP000282674"/>
    </source>
</evidence>
<organism evidence="6 7">
    <name type="scientific">Actinomadura harenae</name>
    <dbReference type="NCBI Taxonomy" id="2483351"/>
    <lineage>
        <taxon>Bacteria</taxon>
        <taxon>Bacillati</taxon>
        <taxon>Actinomycetota</taxon>
        <taxon>Actinomycetes</taxon>
        <taxon>Streptosporangiales</taxon>
        <taxon>Thermomonosporaceae</taxon>
        <taxon>Actinomadura</taxon>
    </lineage>
</organism>
<name>A0A3M2LEZ6_9ACTN</name>
<feature type="domain" description="AAA+ ATPase" evidence="5">
    <location>
        <begin position="76"/>
        <end position="213"/>
    </location>
</feature>
<dbReference type="Pfam" id="PF00004">
    <property type="entry name" value="AAA"/>
    <property type="match status" value="2"/>
</dbReference>
<proteinExistence type="inferred from homology"/>
<evidence type="ECO:0000313" key="6">
    <source>
        <dbReference type="EMBL" id="RMI36117.1"/>
    </source>
</evidence>
<dbReference type="InterPro" id="IPR041627">
    <property type="entry name" value="AAA_lid_6"/>
</dbReference>
<evidence type="ECO:0000256" key="1">
    <source>
        <dbReference type="ARBA" id="ARBA00010378"/>
    </source>
</evidence>
<evidence type="ECO:0000256" key="2">
    <source>
        <dbReference type="ARBA" id="ARBA00022741"/>
    </source>
</evidence>
<feature type="non-terminal residue" evidence="6">
    <location>
        <position position="1"/>
    </location>
</feature>
<dbReference type="OrthoDB" id="9806903at2"/>
<dbReference type="InterPro" id="IPR000641">
    <property type="entry name" value="CbxX/CfxQ"/>
</dbReference>
<comment type="caution">
    <text evidence="6">The sequence shown here is derived from an EMBL/GenBank/DDBJ whole genome shotgun (WGS) entry which is preliminary data.</text>
</comment>
<reference evidence="6 7" key="1">
    <citation type="submission" date="2018-10" db="EMBL/GenBank/DDBJ databases">
        <title>Isolation from soil.</title>
        <authorList>
            <person name="Hu J."/>
        </authorList>
    </citation>
    <scope>NUCLEOTIDE SEQUENCE [LARGE SCALE GENOMIC DNA]</scope>
    <source>
        <strain evidence="6 7">NEAU-Ht49</strain>
    </source>
</reference>
<dbReference type="PRINTS" id="PR00819">
    <property type="entry name" value="CBXCFQXSUPER"/>
</dbReference>
<dbReference type="InterPro" id="IPR050773">
    <property type="entry name" value="CbxX/CfxQ_RuBisCO_ESX"/>
</dbReference>
<feature type="compositionally biased region" description="Low complexity" evidence="4">
    <location>
        <begin position="24"/>
        <end position="34"/>
    </location>
</feature>
<gene>
    <name evidence="6" type="ORF">EBO15_39450</name>
</gene>
<dbReference type="Proteomes" id="UP000282674">
    <property type="component" value="Unassembled WGS sequence"/>
</dbReference>
<feature type="region of interest" description="Disordered" evidence="4">
    <location>
        <begin position="1"/>
        <end position="34"/>
    </location>
</feature>
<dbReference type="InterPro" id="IPR003593">
    <property type="entry name" value="AAA+_ATPase"/>
</dbReference>
<feature type="compositionally biased region" description="Basic and acidic residues" evidence="4">
    <location>
        <begin position="584"/>
        <end position="593"/>
    </location>
</feature>
<feature type="region of interest" description="Disordered" evidence="4">
    <location>
        <begin position="570"/>
        <end position="593"/>
    </location>
</feature>
<dbReference type="PANTHER" id="PTHR43392:SF2">
    <property type="entry name" value="AAA-TYPE ATPASE FAMILY PROTEIN _ ANKYRIN REPEAT FAMILY PROTEIN"/>
    <property type="match status" value="1"/>
</dbReference>
<keyword evidence="7" id="KW-1185">Reference proteome</keyword>
<evidence type="ECO:0000256" key="4">
    <source>
        <dbReference type="SAM" id="MobiDB-lite"/>
    </source>
</evidence>
<dbReference type="Gene3D" id="3.40.50.300">
    <property type="entry name" value="P-loop containing nucleotide triphosphate hydrolases"/>
    <property type="match status" value="2"/>
</dbReference>
<dbReference type="GO" id="GO:0005524">
    <property type="term" value="F:ATP binding"/>
    <property type="evidence" value="ECO:0007669"/>
    <property type="project" value="UniProtKB-KW"/>
</dbReference>
<dbReference type="SMART" id="SM00382">
    <property type="entry name" value="AAA"/>
    <property type="match status" value="2"/>
</dbReference>
<keyword evidence="2" id="KW-0547">Nucleotide-binding</keyword>
<dbReference type="EMBL" id="RFFG01000148">
    <property type="protein sequence ID" value="RMI36117.1"/>
    <property type="molecule type" value="Genomic_DNA"/>
</dbReference>
<evidence type="ECO:0000259" key="5">
    <source>
        <dbReference type="SMART" id="SM00382"/>
    </source>
</evidence>
<accession>A0A3M2LEZ6</accession>
<sequence>RLAGDGEIGDEPVLAPSDLPSRITPSGAAGTAPADPAAELASCVGIEPVKREVEALVAEARAERLRREAGMPVASRPRHLVFTGDPGTGKSRVARVLGRMYADLGTLSTGALVETDRADLVGEFPGETAAKVRAAVERALGGVLLVRDVHVFATAEGARGREAVDVLLSAVQAHPDDLLVVLTGPEAELNGLLRSHSELAATFPRVVRFPDLADDELVEVFARRAAETGFALADGVLAKIGRLVRAAPRDRGFGNARVMIDLLDRAVALQGRRVLADGVVDETESLDEILLADVPDALGPARDARPGDPVAAIEALVGLEPVKAEVRALDAEARAEPMRRDAGVTQNAPARHMVFTGNPGTAKTTVARLIAAVYARLGLLSSGHLVEVTRADLVAEYVGQTAPRVRAAVERALGGVLFVDEAYTLAAGGGGDRLDFGPEAVAELLRLMEEHRADLVVIVAGYAEPMERFLSSNPGLRDRFPRVLSFPDYSEDELVAIFESMAGAAGFRLADGLLGAVRRRIAAQPRGPEFGNARFVRNLLDAAIARQAQRITGDPSGGVEPPASAEVTLLRPEDLPSVPPARASAEERHGHYL</sequence>
<comment type="similarity">
    <text evidence="1">Belongs to the CbxX/CfxQ family.</text>
</comment>
<dbReference type="InterPro" id="IPR003959">
    <property type="entry name" value="ATPase_AAA_core"/>
</dbReference>
<dbReference type="PANTHER" id="PTHR43392">
    <property type="entry name" value="AAA-TYPE ATPASE FAMILY PROTEIN / ANKYRIN REPEAT FAMILY PROTEIN"/>
    <property type="match status" value="1"/>
</dbReference>
<dbReference type="FunFam" id="3.40.50.300:FF:000216">
    <property type="entry name" value="Type VII secretion ATPase EccA"/>
    <property type="match status" value="1"/>
</dbReference>
<dbReference type="AlphaFoldDB" id="A0A3M2LEZ6"/>
<keyword evidence="3" id="KW-0067">ATP-binding</keyword>
<feature type="domain" description="AAA+ ATPase" evidence="5">
    <location>
        <begin position="349"/>
        <end position="490"/>
    </location>
</feature>